<keyword evidence="10" id="KW-0449">Lipoprotein</keyword>
<feature type="domain" description="CN hydrolase" evidence="9">
    <location>
        <begin position="216"/>
        <end position="465"/>
    </location>
</feature>
<dbReference type="InterPro" id="IPR036526">
    <property type="entry name" value="C-N_Hydrolase_sf"/>
</dbReference>
<evidence type="ECO:0000313" key="10">
    <source>
        <dbReference type="EMBL" id="TET46388.1"/>
    </source>
</evidence>
<keyword evidence="3 8" id="KW-0808">Transferase</keyword>
<dbReference type="HAMAP" id="MF_01148">
    <property type="entry name" value="Lnt"/>
    <property type="match status" value="1"/>
</dbReference>
<evidence type="ECO:0000256" key="2">
    <source>
        <dbReference type="ARBA" id="ARBA00022475"/>
    </source>
</evidence>
<dbReference type="PANTHER" id="PTHR38686">
    <property type="entry name" value="APOLIPOPROTEIN N-ACYLTRANSFERASE"/>
    <property type="match status" value="1"/>
</dbReference>
<dbReference type="Proteomes" id="UP000315525">
    <property type="component" value="Unassembled WGS sequence"/>
</dbReference>
<sequence length="502" mass="56379">MKRNPYPLAVASGVLLALSFPPLPFGFLGFIAFVPLLAGTRGKPVGIVFRSSMLGGITFGVCLLYWIANMWVEPNIRPFLIGGVGLLGVYMGFAFAFPFLGLAFARLAFGALGLLCFPFFFVGLEFLRSLSHLGFPWGSLAYTQTSYVKLIQFASFTSVAGVSFWVVSINLALYFLLFAKVRRRVRFISLAFLILAFWLPITHWQMLHKFYGGSSVRVALVQAEVPPSLKRLEEDEKRLRVLFGETYRLARDETDLIVWPESAVPGYFRKELDYLHRVQKVADSVDTPILLGANDLKERGGDGKYKYFNALFLVSPQRGIVDSYHKIQLVPFGERLPFDDVFPKLRDVPLGQGNFSPGKEFKLMKIGQVKFAPLICFESIFPRLVRRFVNNGAQFLVNSTDDGWWGRTSGQFQLAEMAILRCIENRISMARCANTGVSMFIDPYGRVKGRTKTYVRVTQSASISLKVGETFYSRHGDVFGWTVVVVGLALIGLIVIRRRVGK</sequence>
<evidence type="ECO:0000256" key="4">
    <source>
        <dbReference type="ARBA" id="ARBA00022692"/>
    </source>
</evidence>
<dbReference type="GO" id="GO:0016410">
    <property type="term" value="F:N-acyltransferase activity"/>
    <property type="evidence" value="ECO:0007669"/>
    <property type="project" value="UniProtKB-UniRule"/>
</dbReference>
<evidence type="ECO:0000256" key="3">
    <source>
        <dbReference type="ARBA" id="ARBA00022679"/>
    </source>
</evidence>
<dbReference type="Gene3D" id="3.60.110.10">
    <property type="entry name" value="Carbon-nitrogen hydrolase"/>
    <property type="match status" value="1"/>
</dbReference>
<feature type="transmembrane region" description="Helical" evidence="8">
    <location>
        <begin position="478"/>
        <end position="496"/>
    </location>
</feature>
<dbReference type="GO" id="GO:0005886">
    <property type="term" value="C:plasma membrane"/>
    <property type="evidence" value="ECO:0007669"/>
    <property type="project" value="UniProtKB-SubCell"/>
</dbReference>
<comment type="function">
    <text evidence="8">Catalyzes the phospholipid dependent N-acylation of the N-terminal cysteine of apolipoprotein, the last step in lipoprotein maturation.</text>
</comment>
<feature type="transmembrane region" description="Helical" evidence="8">
    <location>
        <begin position="187"/>
        <end position="207"/>
    </location>
</feature>
<gene>
    <name evidence="8 10" type="primary">lnt</name>
    <name evidence="10" type="ORF">E3J62_04325</name>
</gene>
<accession>A0A523UV38</accession>
<evidence type="ECO:0000256" key="7">
    <source>
        <dbReference type="ARBA" id="ARBA00023315"/>
    </source>
</evidence>
<dbReference type="NCBIfam" id="TIGR00546">
    <property type="entry name" value="lnt"/>
    <property type="match status" value="1"/>
</dbReference>
<evidence type="ECO:0000256" key="1">
    <source>
        <dbReference type="ARBA" id="ARBA00004651"/>
    </source>
</evidence>
<evidence type="ECO:0000313" key="11">
    <source>
        <dbReference type="Proteomes" id="UP000315525"/>
    </source>
</evidence>
<keyword evidence="5 8" id="KW-1133">Transmembrane helix</keyword>
<dbReference type="Pfam" id="PF00795">
    <property type="entry name" value="CN_hydrolase"/>
    <property type="match status" value="1"/>
</dbReference>
<dbReference type="CDD" id="cd07571">
    <property type="entry name" value="ALP_N-acyl_transferase"/>
    <property type="match status" value="1"/>
</dbReference>
<keyword evidence="4 8" id="KW-0812">Transmembrane</keyword>
<reference evidence="10 11" key="1">
    <citation type="submission" date="2019-03" db="EMBL/GenBank/DDBJ databases">
        <title>Metabolic potential of uncultured bacteria and archaea associated with petroleum seepage in deep-sea sediments.</title>
        <authorList>
            <person name="Dong X."/>
            <person name="Hubert C."/>
        </authorList>
    </citation>
    <scope>NUCLEOTIDE SEQUENCE [LARGE SCALE GENOMIC DNA]</scope>
    <source>
        <strain evidence="10">E44_bin18</strain>
    </source>
</reference>
<organism evidence="10 11">
    <name type="scientific">candidate division TA06 bacterium</name>
    <dbReference type="NCBI Taxonomy" id="2250710"/>
    <lineage>
        <taxon>Bacteria</taxon>
        <taxon>Bacteria division TA06</taxon>
    </lineage>
</organism>
<keyword evidence="7 8" id="KW-0012">Acyltransferase</keyword>
<dbReference type="AlphaFoldDB" id="A0A523UV38"/>
<comment type="caution">
    <text evidence="10">The sequence shown here is derived from an EMBL/GenBank/DDBJ whole genome shotgun (WGS) entry which is preliminary data.</text>
</comment>
<dbReference type="InterPro" id="IPR045378">
    <property type="entry name" value="LNT_N"/>
</dbReference>
<evidence type="ECO:0000259" key="9">
    <source>
        <dbReference type="PROSITE" id="PS50263"/>
    </source>
</evidence>
<comment type="subcellular location">
    <subcellularLocation>
        <location evidence="1 8">Cell membrane</location>
        <topology evidence="1 8">Multi-pass membrane protein</topology>
    </subcellularLocation>
</comment>
<keyword evidence="2 8" id="KW-1003">Cell membrane</keyword>
<dbReference type="SUPFAM" id="SSF56317">
    <property type="entry name" value="Carbon-nitrogen hydrolase"/>
    <property type="match status" value="1"/>
</dbReference>
<proteinExistence type="inferred from homology"/>
<dbReference type="UniPathway" id="UPA00666"/>
<feature type="transmembrane region" description="Helical" evidence="8">
    <location>
        <begin position="6"/>
        <end position="35"/>
    </location>
</feature>
<feature type="transmembrane region" description="Helical" evidence="8">
    <location>
        <begin position="150"/>
        <end position="175"/>
    </location>
</feature>
<dbReference type="EMBL" id="SOJN01000054">
    <property type="protein sequence ID" value="TET46388.1"/>
    <property type="molecule type" value="Genomic_DNA"/>
</dbReference>
<dbReference type="EC" id="2.3.1.269" evidence="8"/>
<feature type="transmembrane region" description="Helical" evidence="8">
    <location>
        <begin position="79"/>
        <end position="100"/>
    </location>
</feature>
<comment type="similarity">
    <text evidence="8">Belongs to the CN hydrolase family. Apolipoprotein N-acyltransferase subfamily.</text>
</comment>
<dbReference type="InterPro" id="IPR003010">
    <property type="entry name" value="C-N_Hydrolase"/>
</dbReference>
<dbReference type="InterPro" id="IPR004563">
    <property type="entry name" value="Apolipo_AcylTrfase"/>
</dbReference>
<evidence type="ECO:0000256" key="8">
    <source>
        <dbReference type="HAMAP-Rule" id="MF_01148"/>
    </source>
</evidence>
<keyword evidence="6 8" id="KW-0472">Membrane</keyword>
<comment type="catalytic activity">
    <reaction evidence="8">
        <text>N-terminal S-1,2-diacyl-sn-glyceryl-L-cysteinyl-[lipoprotein] + a glycerophospholipid = N-acyl-S-1,2-diacyl-sn-glyceryl-L-cysteinyl-[lipoprotein] + a 2-acyl-sn-glycero-3-phospholipid + H(+)</text>
        <dbReference type="Rhea" id="RHEA:48228"/>
        <dbReference type="Rhea" id="RHEA-COMP:14681"/>
        <dbReference type="Rhea" id="RHEA-COMP:14684"/>
        <dbReference type="ChEBI" id="CHEBI:15378"/>
        <dbReference type="ChEBI" id="CHEBI:136912"/>
        <dbReference type="ChEBI" id="CHEBI:140656"/>
        <dbReference type="ChEBI" id="CHEBI:140657"/>
        <dbReference type="ChEBI" id="CHEBI:140660"/>
        <dbReference type="EC" id="2.3.1.269"/>
    </reaction>
</comment>
<dbReference type="Pfam" id="PF20154">
    <property type="entry name" value="LNT_N"/>
    <property type="match status" value="1"/>
</dbReference>
<dbReference type="PANTHER" id="PTHR38686:SF1">
    <property type="entry name" value="APOLIPOPROTEIN N-ACYLTRANSFERASE"/>
    <property type="match status" value="1"/>
</dbReference>
<feature type="transmembrane region" description="Helical" evidence="8">
    <location>
        <begin position="47"/>
        <end position="67"/>
    </location>
</feature>
<evidence type="ECO:0000256" key="6">
    <source>
        <dbReference type="ARBA" id="ARBA00023136"/>
    </source>
</evidence>
<name>A0A523UV38_UNCT6</name>
<evidence type="ECO:0000256" key="5">
    <source>
        <dbReference type="ARBA" id="ARBA00022989"/>
    </source>
</evidence>
<dbReference type="PROSITE" id="PS50263">
    <property type="entry name" value="CN_HYDROLASE"/>
    <property type="match status" value="1"/>
</dbReference>
<dbReference type="GO" id="GO:0042158">
    <property type="term" value="P:lipoprotein biosynthetic process"/>
    <property type="evidence" value="ECO:0007669"/>
    <property type="project" value="UniProtKB-UniRule"/>
</dbReference>
<feature type="transmembrane region" description="Helical" evidence="8">
    <location>
        <begin position="107"/>
        <end position="130"/>
    </location>
</feature>
<comment type="pathway">
    <text evidence="8">Protein modification; lipoprotein biosynthesis (N-acyl transfer).</text>
</comment>
<protein>
    <recommendedName>
        <fullName evidence="8">Apolipoprotein N-acyltransferase</fullName>
        <shortName evidence="8">ALP N-acyltransferase</shortName>
        <ecNumber evidence="8">2.3.1.269</ecNumber>
    </recommendedName>
</protein>